<feature type="transmembrane region" description="Helical" evidence="8">
    <location>
        <begin position="318"/>
        <end position="340"/>
    </location>
</feature>
<sequence length="506" mass="57108">MMAMRLVFAGIFELRTDEAYYWTWSQENVLSFLDHPPMIAWFVRFGTAIFGDTAFGVRFAGIVAMAVMQLLLVDIVRRVTQDLRAMVVTALMTEAALYYGLLMAKVAPDVAMIPFAVAMLWSMVRVAETNDGRWWLATGLFGGLAMLAKLTALMFVPGILVFMLVPAWRLRWLTSPYPWLATLIAIIVSSPVLIWNEAHDWASFRFQFVRVTAAHDWSLRTFGEFFGLQFVQVGFVLLPLIVSACAVTAWRGWRRQDPIALLFSSSVLVPFLYFVWTSLSLRVGDTWPMFLWPAAIAGAAINMVELPGEGWSNGTIRIYWRSVQASIAVGMTFVVLSFLYCTVAPWNLFGRNDPVGTEAGYDKVAERALQDMRNTGATWIATTNYRVYAMLRWHLRDRVPVVQVTERARFLDFSDPGSAQITGHPGLLIAGIDDQRELLRAAGATLEPIGSFTTMWRGTPMRYFEIEKITGWTPELNPAPDTPLYRWRNLADAPRPMRLARVARAS</sequence>
<keyword evidence="7 8" id="KW-0472">Membrane</keyword>
<evidence type="ECO:0000256" key="5">
    <source>
        <dbReference type="ARBA" id="ARBA00022692"/>
    </source>
</evidence>
<feature type="domain" description="Glycosyltransferase RgtA/B/C/D-like" evidence="9">
    <location>
        <begin position="34"/>
        <end position="195"/>
    </location>
</feature>
<keyword evidence="3" id="KW-0328">Glycosyltransferase</keyword>
<keyword evidence="11" id="KW-1185">Reference proteome</keyword>
<reference evidence="10 11" key="1">
    <citation type="submission" date="2019-02" db="EMBL/GenBank/DDBJ databases">
        <title>Emended description of the genus Rhodopseudomonas and description of Rhodopseudomonas albus sp. nov., a non-phototrophic, heavy-metal-tolerant bacterium isolated from garden soil.</title>
        <authorList>
            <person name="Bao Z."/>
            <person name="Cao W.W."/>
            <person name="Sato Y."/>
            <person name="Nishizawa T."/>
            <person name="Zhao J."/>
            <person name="Guo Y."/>
            <person name="Ohta H."/>
        </authorList>
    </citation>
    <scope>NUCLEOTIDE SEQUENCE [LARGE SCALE GENOMIC DNA]</scope>
    <source>
        <strain evidence="10 11">SK50-23</strain>
    </source>
</reference>
<dbReference type="InterPro" id="IPR050297">
    <property type="entry name" value="LipidA_mod_glycosyltrf_83"/>
</dbReference>
<comment type="subcellular location">
    <subcellularLocation>
        <location evidence="1">Cell membrane</location>
        <topology evidence="1">Multi-pass membrane protein</topology>
    </subcellularLocation>
</comment>
<feature type="transmembrane region" description="Helical" evidence="8">
    <location>
        <begin position="259"/>
        <end position="277"/>
    </location>
</feature>
<evidence type="ECO:0000256" key="3">
    <source>
        <dbReference type="ARBA" id="ARBA00022676"/>
    </source>
</evidence>
<feature type="transmembrane region" description="Helical" evidence="8">
    <location>
        <begin position="134"/>
        <end position="165"/>
    </location>
</feature>
<keyword evidence="6 8" id="KW-1133">Transmembrane helix</keyword>
<gene>
    <name evidence="10" type="ORF">RPMA_07930</name>
</gene>
<evidence type="ECO:0000256" key="2">
    <source>
        <dbReference type="ARBA" id="ARBA00022475"/>
    </source>
</evidence>
<protein>
    <submittedName>
        <fullName evidence="10">Glycosyltransferase family 39 protein</fullName>
    </submittedName>
</protein>
<dbReference type="EMBL" id="CP036498">
    <property type="protein sequence ID" value="QUS42316.1"/>
    <property type="molecule type" value="Genomic_DNA"/>
</dbReference>
<keyword evidence="5 8" id="KW-0812">Transmembrane</keyword>
<feature type="transmembrane region" description="Helical" evidence="8">
    <location>
        <begin position="226"/>
        <end position="247"/>
    </location>
</feature>
<keyword evidence="2" id="KW-1003">Cell membrane</keyword>
<evidence type="ECO:0000259" key="9">
    <source>
        <dbReference type="Pfam" id="PF13231"/>
    </source>
</evidence>
<dbReference type="InterPro" id="IPR038731">
    <property type="entry name" value="RgtA/B/C-like"/>
</dbReference>
<proteinExistence type="predicted"/>
<accession>A0ABX8AEX1</accession>
<feature type="transmembrane region" description="Helical" evidence="8">
    <location>
        <begin position="177"/>
        <end position="195"/>
    </location>
</feature>
<name>A0ABX8AEX1_9BRAD</name>
<evidence type="ECO:0000313" key="10">
    <source>
        <dbReference type="EMBL" id="QUS42316.1"/>
    </source>
</evidence>
<dbReference type="Proteomes" id="UP000682843">
    <property type="component" value="Chromosome"/>
</dbReference>
<dbReference type="Pfam" id="PF13231">
    <property type="entry name" value="PMT_2"/>
    <property type="match status" value="1"/>
</dbReference>
<evidence type="ECO:0000256" key="1">
    <source>
        <dbReference type="ARBA" id="ARBA00004651"/>
    </source>
</evidence>
<evidence type="ECO:0000313" key="11">
    <source>
        <dbReference type="Proteomes" id="UP000682843"/>
    </source>
</evidence>
<keyword evidence="4" id="KW-0808">Transferase</keyword>
<dbReference type="PANTHER" id="PTHR33908:SF11">
    <property type="entry name" value="MEMBRANE PROTEIN"/>
    <property type="match status" value="1"/>
</dbReference>
<dbReference type="PANTHER" id="PTHR33908">
    <property type="entry name" value="MANNOSYLTRANSFERASE YKCB-RELATED"/>
    <property type="match status" value="1"/>
</dbReference>
<feature type="transmembrane region" description="Helical" evidence="8">
    <location>
        <begin position="97"/>
        <end position="122"/>
    </location>
</feature>
<evidence type="ECO:0000256" key="6">
    <source>
        <dbReference type="ARBA" id="ARBA00022989"/>
    </source>
</evidence>
<evidence type="ECO:0000256" key="7">
    <source>
        <dbReference type="ARBA" id="ARBA00023136"/>
    </source>
</evidence>
<evidence type="ECO:0000256" key="4">
    <source>
        <dbReference type="ARBA" id="ARBA00022679"/>
    </source>
</evidence>
<evidence type="ECO:0000256" key="8">
    <source>
        <dbReference type="SAM" id="Phobius"/>
    </source>
</evidence>
<organism evidence="10 11">
    <name type="scientific">Tardiphaga alba</name>
    <dbReference type="NCBI Taxonomy" id="340268"/>
    <lineage>
        <taxon>Bacteria</taxon>
        <taxon>Pseudomonadati</taxon>
        <taxon>Pseudomonadota</taxon>
        <taxon>Alphaproteobacteria</taxon>
        <taxon>Hyphomicrobiales</taxon>
        <taxon>Nitrobacteraceae</taxon>
        <taxon>Tardiphaga</taxon>
    </lineage>
</organism>
<feature type="transmembrane region" description="Helical" evidence="8">
    <location>
        <begin position="55"/>
        <end position="76"/>
    </location>
</feature>